<dbReference type="EMBL" id="GBRH01214046">
    <property type="protein sequence ID" value="JAD83849.1"/>
    <property type="molecule type" value="Transcribed_RNA"/>
</dbReference>
<protein>
    <submittedName>
        <fullName evidence="1">Pco121523</fullName>
    </submittedName>
</protein>
<proteinExistence type="predicted"/>
<evidence type="ECO:0000313" key="1">
    <source>
        <dbReference type="EMBL" id="JAD83849.1"/>
    </source>
</evidence>
<dbReference type="AlphaFoldDB" id="A0A0A9D5H3"/>
<reference evidence="1" key="2">
    <citation type="journal article" date="2015" name="Data Brief">
        <title>Shoot transcriptome of the giant reed, Arundo donax.</title>
        <authorList>
            <person name="Barrero R.A."/>
            <person name="Guerrero F.D."/>
            <person name="Moolhuijzen P."/>
            <person name="Goolsby J.A."/>
            <person name="Tidwell J."/>
            <person name="Bellgard S.E."/>
            <person name="Bellgard M.I."/>
        </authorList>
    </citation>
    <scope>NUCLEOTIDE SEQUENCE</scope>
    <source>
        <tissue evidence="1">Shoot tissue taken approximately 20 cm above the soil surface</tissue>
    </source>
</reference>
<accession>A0A0A9D5H3</accession>
<sequence length="78" mass="9436">MHQSSQLDWEVLWPVGLFHRETVIQQKLLVRGMWIVMDLSWEKGLVCLFWKNLSMQSKEVRKYMLNFLEEASRVMHIT</sequence>
<name>A0A0A9D5H3_ARUDO</name>
<organism evidence="1">
    <name type="scientific">Arundo donax</name>
    <name type="common">Giant reed</name>
    <name type="synonym">Donax arundinaceus</name>
    <dbReference type="NCBI Taxonomy" id="35708"/>
    <lineage>
        <taxon>Eukaryota</taxon>
        <taxon>Viridiplantae</taxon>
        <taxon>Streptophyta</taxon>
        <taxon>Embryophyta</taxon>
        <taxon>Tracheophyta</taxon>
        <taxon>Spermatophyta</taxon>
        <taxon>Magnoliopsida</taxon>
        <taxon>Liliopsida</taxon>
        <taxon>Poales</taxon>
        <taxon>Poaceae</taxon>
        <taxon>PACMAD clade</taxon>
        <taxon>Arundinoideae</taxon>
        <taxon>Arundineae</taxon>
        <taxon>Arundo</taxon>
    </lineage>
</organism>
<reference evidence="1" key="1">
    <citation type="submission" date="2014-09" db="EMBL/GenBank/DDBJ databases">
        <authorList>
            <person name="Magalhaes I.L.F."/>
            <person name="Oliveira U."/>
            <person name="Santos F.R."/>
            <person name="Vidigal T.H.D.A."/>
            <person name="Brescovit A.D."/>
            <person name="Santos A.J."/>
        </authorList>
    </citation>
    <scope>NUCLEOTIDE SEQUENCE</scope>
    <source>
        <tissue evidence="1">Shoot tissue taken approximately 20 cm above the soil surface</tissue>
    </source>
</reference>